<dbReference type="GeneID" id="39586401"/>
<dbReference type="Proteomes" id="UP000279236">
    <property type="component" value="Unassembled WGS sequence"/>
</dbReference>
<dbReference type="SUPFAM" id="SSF51735">
    <property type="entry name" value="NAD(P)-binding Rossmann-fold domains"/>
    <property type="match status" value="1"/>
</dbReference>
<name>A0A427XJ59_9TREE</name>
<dbReference type="RefSeq" id="XP_028474082.1">
    <property type="nucleotide sequence ID" value="XM_028617619.1"/>
</dbReference>
<dbReference type="InterPro" id="IPR036291">
    <property type="entry name" value="NAD(P)-bd_dom_sf"/>
</dbReference>
<dbReference type="InterPro" id="IPR002347">
    <property type="entry name" value="SDR_fam"/>
</dbReference>
<evidence type="ECO:0000256" key="1">
    <source>
        <dbReference type="ARBA" id="ARBA00023002"/>
    </source>
</evidence>
<comment type="caution">
    <text evidence="2">The sequence shown here is derived from an EMBL/GenBank/DDBJ whole genome shotgun (WGS) entry which is preliminary data.</text>
</comment>
<dbReference type="Pfam" id="PF00106">
    <property type="entry name" value="adh_short"/>
    <property type="match status" value="1"/>
</dbReference>
<reference evidence="2 3" key="1">
    <citation type="submission" date="2018-11" db="EMBL/GenBank/DDBJ databases">
        <title>Genome sequence of Apiotrichum porosum DSM 27194.</title>
        <authorList>
            <person name="Aliyu H."/>
            <person name="Gorte O."/>
            <person name="Ochsenreither K."/>
        </authorList>
    </citation>
    <scope>NUCLEOTIDE SEQUENCE [LARGE SCALE GENOMIC DNA]</scope>
    <source>
        <strain evidence="2 3">DSM 27194</strain>
    </source>
</reference>
<dbReference type="EMBL" id="RSCE01000011">
    <property type="protein sequence ID" value="RSH78935.1"/>
    <property type="molecule type" value="Genomic_DNA"/>
</dbReference>
<dbReference type="PANTHER" id="PTHR47534">
    <property type="entry name" value="YALI0E05731P"/>
    <property type="match status" value="1"/>
</dbReference>
<evidence type="ECO:0008006" key="4">
    <source>
        <dbReference type="Google" id="ProtNLM"/>
    </source>
</evidence>
<dbReference type="AlphaFoldDB" id="A0A427XJ59"/>
<gene>
    <name evidence="2" type="ORF">EHS24_001858</name>
</gene>
<dbReference type="STRING" id="105984.A0A427XJ59"/>
<dbReference type="PANTHER" id="PTHR47534:SF3">
    <property type="entry name" value="ALCOHOL DEHYDROGENASE-LIKE C-TERMINAL DOMAIN-CONTAINING PROTEIN"/>
    <property type="match status" value="1"/>
</dbReference>
<dbReference type="OrthoDB" id="2898509at2759"/>
<dbReference type="GO" id="GO:0016491">
    <property type="term" value="F:oxidoreductase activity"/>
    <property type="evidence" value="ECO:0007669"/>
    <property type="project" value="UniProtKB-KW"/>
</dbReference>
<keyword evidence="3" id="KW-1185">Reference proteome</keyword>
<evidence type="ECO:0000313" key="3">
    <source>
        <dbReference type="Proteomes" id="UP000279236"/>
    </source>
</evidence>
<dbReference type="Gene3D" id="3.40.50.720">
    <property type="entry name" value="NAD(P)-binding Rossmann-like Domain"/>
    <property type="match status" value="1"/>
</dbReference>
<proteinExistence type="predicted"/>
<organism evidence="2 3">
    <name type="scientific">Apiotrichum porosum</name>
    <dbReference type="NCBI Taxonomy" id="105984"/>
    <lineage>
        <taxon>Eukaryota</taxon>
        <taxon>Fungi</taxon>
        <taxon>Dikarya</taxon>
        <taxon>Basidiomycota</taxon>
        <taxon>Agaricomycotina</taxon>
        <taxon>Tremellomycetes</taxon>
        <taxon>Trichosporonales</taxon>
        <taxon>Trichosporonaceae</taxon>
        <taxon>Apiotrichum</taxon>
    </lineage>
</organism>
<accession>A0A427XJ59</accession>
<dbReference type="InterPro" id="IPR052228">
    <property type="entry name" value="Sec_Metab_Biosynth_Oxidored"/>
</dbReference>
<protein>
    <recommendedName>
        <fullName evidence="4">Ketoreductase (KR) domain-containing protein</fullName>
    </recommendedName>
</protein>
<evidence type="ECO:0000313" key="2">
    <source>
        <dbReference type="EMBL" id="RSH78935.1"/>
    </source>
</evidence>
<sequence length="304" mass="32399">MPFDAAKALKTTHLTSPKTLVVVGGTTGVGAAVARQFARLGCSRIIIVGRNAGRANAVLESCSELAPGSNKIDTQFVQGDISTRPAMRACAASVKEAAGAAKIDYLTYAENADGDGAAFAVQAISRFIISQLLVEGGALAPGATVVSVCNPGNSLDSLKVEDLSLKNASKGYWTTTGFFMAQSLRDSSVIDAFMIEQSKRFPQFKFFHVHPGLVGDGTFTHDAFPFPLNWVTWLAEKTGFMVGTAPFANIPVYVALNPDDTEKRIGGRFLNHKFSPAPPGKWAQDEGHRSALWRKLESMAKASA</sequence>
<keyword evidence="1" id="KW-0560">Oxidoreductase</keyword>